<evidence type="ECO:0000256" key="1">
    <source>
        <dbReference type="SAM" id="MobiDB-lite"/>
    </source>
</evidence>
<protein>
    <submittedName>
        <fullName evidence="2">Uncharacterized protein</fullName>
    </submittedName>
</protein>
<organism evidence="2 3">
    <name type="scientific">Tigriopus californicus</name>
    <name type="common">Marine copepod</name>
    <dbReference type="NCBI Taxonomy" id="6832"/>
    <lineage>
        <taxon>Eukaryota</taxon>
        <taxon>Metazoa</taxon>
        <taxon>Ecdysozoa</taxon>
        <taxon>Arthropoda</taxon>
        <taxon>Crustacea</taxon>
        <taxon>Multicrustacea</taxon>
        <taxon>Hexanauplia</taxon>
        <taxon>Copepoda</taxon>
        <taxon>Harpacticoida</taxon>
        <taxon>Harpacticidae</taxon>
        <taxon>Tigriopus</taxon>
    </lineage>
</organism>
<evidence type="ECO:0000313" key="3">
    <source>
        <dbReference type="Proteomes" id="UP000318571"/>
    </source>
</evidence>
<dbReference type="EMBL" id="VCGU01000007">
    <property type="protein sequence ID" value="TRY73055.1"/>
    <property type="molecule type" value="Genomic_DNA"/>
</dbReference>
<evidence type="ECO:0000313" key="2">
    <source>
        <dbReference type="EMBL" id="TRY73055.1"/>
    </source>
</evidence>
<name>A0A553P5U0_TIGCA</name>
<feature type="region of interest" description="Disordered" evidence="1">
    <location>
        <begin position="86"/>
        <end position="132"/>
    </location>
</feature>
<dbReference type="OMA" id="FMATRAN"/>
<accession>A0A553P5U0</accession>
<feature type="compositionally biased region" description="Basic and acidic residues" evidence="1">
    <location>
        <begin position="164"/>
        <end position="176"/>
    </location>
</feature>
<reference evidence="2 3" key="1">
    <citation type="journal article" date="2018" name="Nat. Ecol. Evol.">
        <title>Genomic signatures of mitonuclear coevolution across populations of Tigriopus californicus.</title>
        <authorList>
            <person name="Barreto F.S."/>
            <person name="Watson E.T."/>
            <person name="Lima T.G."/>
            <person name="Willett C.S."/>
            <person name="Edmands S."/>
            <person name="Li W."/>
            <person name="Burton R.S."/>
        </authorList>
    </citation>
    <scope>NUCLEOTIDE SEQUENCE [LARGE SCALE GENOMIC DNA]</scope>
    <source>
        <strain evidence="2 3">San Diego</strain>
    </source>
</reference>
<sequence>MLFSVQSGPIQPAMDPPGKTLKEFLTEEKSRAQERIRQCQIFLQDSHLECGTVRESLEQLRSNAEDDFGTFLHLLTVCKTLTNHQEPTTAQVVPKSRKLSMDKPKAASIRDSSEEDEGLSFGDKGPQGAAKMSEAIAEEFDPLDPLQEYLTSDFPASAIDDMGDESRPCREEDDHLTTLPRSNRAPGVSMGRFMATRANGEEDSLSNMARSLPVSAPINPNRTSRLPPELEEDDWDESDEIRTVDIHNSIQTIAKSLHVDVFGELPRSKRMFQD</sequence>
<dbReference type="AlphaFoldDB" id="A0A553P5U0"/>
<proteinExistence type="predicted"/>
<feature type="region of interest" description="Disordered" evidence="1">
    <location>
        <begin position="156"/>
        <end position="188"/>
    </location>
</feature>
<comment type="caution">
    <text evidence="2">The sequence shown here is derived from an EMBL/GenBank/DDBJ whole genome shotgun (WGS) entry which is preliminary data.</text>
</comment>
<keyword evidence="3" id="KW-1185">Reference proteome</keyword>
<dbReference type="Proteomes" id="UP000318571">
    <property type="component" value="Chromosome 3"/>
</dbReference>
<feature type="region of interest" description="Disordered" evidence="1">
    <location>
        <begin position="212"/>
        <end position="235"/>
    </location>
</feature>
<gene>
    <name evidence="2" type="ORF">TCAL_05469</name>
</gene>